<dbReference type="AlphaFoldDB" id="A0AAD5WHD9"/>
<reference evidence="2" key="1">
    <citation type="submission" date="2021-06" db="EMBL/GenBank/DDBJ databases">
        <title>Parelaphostrongylus tenuis whole genome reference sequence.</title>
        <authorList>
            <person name="Garwood T.J."/>
            <person name="Larsen P.A."/>
            <person name="Fountain-Jones N.M."/>
            <person name="Garbe J.R."/>
            <person name="Macchietto M.G."/>
            <person name="Kania S.A."/>
            <person name="Gerhold R.W."/>
            <person name="Richards J.E."/>
            <person name="Wolf T.M."/>
        </authorList>
    </citation>
    <scope>NUCLEOTIDE SEQUENCE</scope>
    <source>
        <strain evidence="2">MNPRO001-30</strain>
        <tissue evidence="2">Meninges</tissue>
    </source>
</reference>
<dbReference type="EMBL" id="JAHQIW010006763">
    <property type="protein sequence ID" value="KAJ1370282.1"/>
    <property type="molecule type" value="Genomic_DNA"/>
</dbReference>
<feature type="compositionally biased region" description="Polar residues" evidence="1">
    <location>
        <begin position="115"/>
        <end position="128"/>
    </location>
</feature>
<comment type="caution">
    <text evidence="2">The sequence shown here is derived from an EMBL/GenBank/DDBJ whole genome shotgun (WGS) entry which is preliminary data.</text>
</comment>
<evidence type="ECO:0000313" key="2">
    <source>
        <dbReference type="EMBL" id="KAJ1370282.1"/>
    </source>
</evidence>
<keyword evidence="3" id="KW-1185">Reference proteome</keyword>
<proteinExistence type="predicted"/>
<feature type="compositionally biased region" description="Basic and acidic residues" evidence="1">
    <location>
        <begin position="71"/>
        <end position="82"/>
    </location>
</feature>
<feature type="region of interest" description="Disordered" evidence="1">
    <location>
        <begin position="108"/>
        <end position="128"/>
    </location>
</feature>
<organism evidence="2 3">
    <name type="scientific">Parelaphostrongylus tenuis</name>
    <name type="common">Meningeal worm</name>
    <dbReference type="NCBI Taxonomy" id="148309"/>
    <lineage>
        <taxon>Eukaryota</taxon>
        <taxon>Metazoa</taxon>
        <taxon>Ecdysozoa</taxon>
        <taxon>Nematoda</taxon>
        <taxon>Chromadorea</taxon>
        <taxon>Rhabditida</taxon>
        <taxon>Rhabditina</taxon>
        <taxon>Rhabditomorpha</taxon>
        <taxon>Strongyloidea</taxon>
        <taxon>Metastrongylidae</taxon>
        <taxon>Parelaphostrongylus</taxon>
    </lineage>
</organism>
<sequence length="128" mass="14477">MQKAALMPCLVRSRPSTLACNQSTNALGIIVARLCLGRMDRKEIRLHHHPARFTGKTGSSGDRRCSRKPLRRNERMNERGDEWDPGTARIHRISSDDVTSYITINKEKRDEKQKVTSSGKNQANAFVS</sequence>
<dbReference type="Proteomes" id="UP001196413">
    <property type="component" value="Unassembled WGS sequence"/>
</dbReference>
<name>A0AAD5WHD9_PARTN</name>
<gene>
    <name evidence="2" type="ORF">KIN20_031975</name>
</gene>
<accession>A0AAD5WHD9</accession>
<protein>
    <submittedName>
        <fullName evidence="2">Uncharacterized protein</fullName>
    </submittedName>
</protein>
<evidence type="ECO:0000313" key="3">
    <source>
        <dbReference type="Proteomes" id="UP001196413"/>
    </source>
</evidence>
<feature type="region of interest" description="Disordered" evidence="1">
    <location>
        <begin position="49"/>
        <end position="87"/>
    </location>
</feature>
<evidence type="ECO:0000256" key="1">
    <source>
        <dbReference type="SAM" id="MobiDB-lite"/>
    </source>
</evidence>